<dbReference type="eggNOG" id="arCOG11067">
    <property type="taxonomic scope" value="Archaea"/>
</dbReference>
<dbReference type="HOGENOM" id="CLU_876072_0_0_2"/>
<evidence type="ECO:0000313" key="2">
    <source>
        <dbReference type="Proteomes" id="UP000002457"/>
    </source>
</evidence>
<gene>
    <name evidence="1" type="ordered locus">Mpal_0631</name>
</gene>
<dbReference type="InterPro" id="IPR032359">
    <property type="entry name" value="KwaB-like"/>
</dbReference>
<reference evidence="1 2" key="1">
    <citation type="journal article" date="2015" name="Genome Announc.">
        <title>Complete Genome Sequence of Methanosphaerula palustris E1-9CT, a Hydrogenotrophic Methanogen Isolated from a Minerotrophic Fen Peatland.</title>
        <authorList>
            <person name="Cadillo-Quiroz H."/>
            <person name="Browne P."/>
            <person name="Kyrpides N."/>
            <person name="Woyke T."/>
            <person name="Goodwin L."/>
            <person name="Detter C."/>
            <person name="Yavitt J.B."/>
            <person name="Zinder S.H."/>
        </authorList>
    </citation>
    <scope>NUCLEOTIDE SEQUENCE [LARGE SCALE GENOMIC DNA]</scope>
    <source>
        <strain evidence="2">ATCC BAA-1556 / DSM 19958 / E1-9c</strain>
    </source>
</reference>
<evidence type="ECO:0000313" key="1">
    <source>
        <dbReference type="EMBL" id="ACL16002.1"/>
    </source>
</evidence>
<protein>
    <recommendedName>
        <fullName evidence="3">DUF4868 domain-containing protein</fullName>
    </recommendedName>
</protein>
<dbReference type="RefSeq" id="WP_012617321.1">
    <property type="nucleotide sequence ID" value="NC_011832.1"/>
</dbReference>
<dbReference type="Proteomes" id="UP000002457">
    <property type="component" value="Chromosome"/>
</dbReference>
<dbReference type="STRING" id="521011.Mpal_0631"/>
<accession>B8GFF4</accession>
<proteinExistence type="predicted"/>
<evidence type="ECO:0008006" key="3">
    <source>
        <dbReference type="Google" id="ProtNLM"/>
    </source>
</evidence>
<name>B8GFF4_METPE</name>
<dbReference type="GeneID" id="7270218"/>
<dbReference type="EMBL" id="CP001338">
    <property type="protein sequence ID" value="ACL16002.1"/>
    <property type="molecule type" value="Genomic_DNA"/>
</dbReference>
<organism evidence="1 2">
    <name type="scientific">Methanosphaerula palustris (strain ATCC BAA-1556 / DSM 19958 / E1-9c)</name>
    <dbReference type="NCBI Taxonomy" id="521011"/>
    <lineage>
        <taxon>Archaea</taxon>
        <taxon>Methanobacteriati</taxon>
        <taxon>Methanobacteriota</taxon>
        <taxon>Stenosarchaea group</taxon>
        <taxon>Methanomicrobia</taxon>
        <taxon>Methanomicrobiales</taxon>
        <taxon>Methanoregulaceae</taxon>
        <taxon>Methanosphaerula</taxon>
    </lineage>
</organism>
<keyword evidence="2" id="KW-1185">Reference proteome</keyword>
<dbReference type="Pfam" id="PF16162">
    <property type="entry name" value="KwaB"/>
    <property type="match status" value="1"/>
</dbReference>
<sequence length="317" mass="37008">MDEILQCIKNADNNYIKLFFITRKKSQKNKEIKYNVLKAKINSDISEDLKNSGSNQIGSILKKDPEYIDYGILSDFDRVTIEKISTDEVPYLYDILRSMANPNLDLVTDEDLEQVWGYVVRIECFTKTLFLFKKYTPNKLLVKGKKLLRMQDGQFTNLNTQIITIDSSYDAVLLIESSTEISQKIPSSDVFVLSRASFESFFSFVEIYKSEVEANKKYLIEKSLLNNVTLLIENCINDGRKIRKLARIIKNDQLQSITIEKIKKMVQDYNLDIYFDATGKIEFTPEKIWVFLRIFDDDYVKSEITDIKYEVRSKVKK</sequence>
<dbReference type="AlphaFoldDB" id="B8GFF4"/>
<dbReference type="KEGG" id="mpl:Mpal_0631"/>